<evidence type="ECO:0000256" key="6">
    <source>
        <dbReference type="ARBA" id="ARBA00035003"/>
    </source>
</evidence>
<feature type="domain" description="DM10" evidence="8">
    <location>
        <begin position="69"/>
        <end position="176"/>
    </location>
</feature>
<proteinExistence type="predicted"/>
<dbReference type="AlphaFoldDB" id="A0AAD9R9D5"/>
<dbReference type="FunFam" id="2.30.29.170:FF:000001">
    <property type="entry name" value="EF-hand domain containing 1"/>
    <property type="match status" value="1"/>
</dbReference>
<accession>A0AAD9R9D5</accession>
<comment type="subcellular location">
    <subcellularLocation>
        <location evidence="1">Cytoplasm</location>
        <location evidence="1">Cytoskeleton</location>
        <location evidence="1">Cilium axoneme</location>
    </subcellularLocation>
</comment>
<dbReference type="GO" id="GO:0005930">
    <property type="term" value="C:axoneme"/>
    <property type="evidence" value="ECO:0007669"/>
    <property type="project" value="UniProtKB-SubCell"/>
</dbReference>
<evidence type="ECO:0000256" key="4">
    <source>
        <dbReference type="ARBA" id="ARBA00023212"/>
    </source>
</evidence>
<dbReference type="InterPro" id="IPR040193">
    <property type="entry name" value="EFHC1/EFHC2/EFHB"/>
</dbReference>
<evidence type="ECO:0000256" key="3">
    <source>
        <dbReference type="ARBA" id="ARBA00022737"/>
    </source>
</evidence>
<comment type="function">
    <text evidence="6">Microtubule inner protein (MIP) part of the dynein-decorated doublet microtubules (DMTs) in cilia axoneme, which is required for motile cilia beating.</text>
</comment>
<reference evidence="9" key="1">
    <citation type="submission" date="2021-08" db="EMBL/GenBank/DDBJ databases">
        <authorList>
            <person name="Misof B."/>
            <person name="Oliver O."/>
            <person name="Podsiadlowski L."/>
            <person name="Donath A."/>
            <person name="Peters R."/>
            <person name="Mayer C."/>
            <person name="Rust J."/>
            <person name="Gunkel S."/>
            <person name="Lesny P."/>
            <person name="Martin S."/>
            <person name="Oeyen J.P."/>
            <person name="Petersen M."/>
            <person name="Panagiotis P."/>
            <person name="Wilbrandt J."/>
            <person name="Tanja T."/>
        </authorList>
    </citation>
    <scope>NUCLEOTIDE SEQUENCE</scope>
    <source>
        <strain evidence="9">GBR_01_08_01A</strain>
        <tissue evidence="9">Thorax + abdomen</tissue>
    </source>
</reference>
<keyword evidence="3" id="KW-0677">Repeat</keyword>
<feature type="domain" description="DM10" evidence="8">
    <location>
        <begin position="217"/>
        <end position="356"/>
    </location>
</feature>
<dbReference type="PROSITE" id="PS51336">
    <property type="entry name" value="DM10"/>
    <property type="match status" value="3"/>
</dbReference>
<dbReference type="PANTHER" id="PTHR12086">
    <property type="entry name" value="EF-HAND DOMAIN C-TERMINAL CONTAINING PROTEIN"/>
    <property type="match status" value="1"/>
</dbReference>
<keyword evidence="2" id="KW-0963">Cytoplasm</keyword>
<sequence length="759" mass="89243">MLRAPVLPCLPGFNFDRNLGRTRFHRSQHFDKIHQGVYYLSEKKSNFGRYPSIYPRGDAQEIPPWLAYDGQRLTFKAYYQETVEETWKTSFRIRLVTISFFLEDGTMKISEPIVDNSGLEQGVLVRRQRIPMPDPVRYRFYDIIDLNIGKEPEIFGRVYKIVDCDKFTRRFLNRMGIPVPDPIEIPKDPYVEARKIPAFPKKPKRKIDRLGNFLKYDKQVLRFYGYWDDTESPYGTVHELEIHYYLADDTMEIKENVPANSGRDSGFMFVKRTKIPKFYSGLDPIGAEDPFTILNVMGEDANRSYAMIDALDAGLTQKEYYKDNELSIGAKINVFGRTVVITDMDAFTKEYYRKKYGLDDFTPLERPRQKEEICKPVEKYVPPYNGFGSYEDSLGNCFSMMPKPPKTDFVKFLHYDKQGFDSRVLRFRANMISNIPENMDRHFIVRVYLIDDSISIFELTKRNSGFRRCLFLKKMPVMLPGQNVFVSKKPGYYKPEHFYIGARLNIHGFHFLIISADFYAFRYMELNCEKFPKANIRLIIGKVRRALTPVYKEFIEKHSPPPTTDDAIQTVEYEKFRKAIREYLGDKITEHEIITMARHYSSHEKKESHTREYVRQLIHTELHRNLWNDADRLKEDLLHWDRERTGYLLRHTVYTVLRGCRIPLDVELINSMLDHLRKNAEEKIDYNDLMEFIDVKIKPLPPAVPINVKTALWWASEQEPDCGAGINWCSFVKDLDIKTDDEALRIDENKGKEVEALTN</sequence>
<evidence type="ECO:0000256" key="7">
    <source>
        <dbReference type="ARBA" id="ARBA00039880"/>
    </source>
</evidence>
<dbReference type="PANTHER" id="PTHR12086:SF11">
    <property type="entry name" value="EF-HAND DOMAIN-CONTAINING FAMILY MEMBER C2"/>
    <property type="match status" value="1"/>
</dbReference>
<evidence type="ECO:0000256" key="2">
    <source>
        <dbReference type="ARBA" id="ARBA00022490"/>
    </source>
</evidence>
<feature type="domain" description="DM10" evidence="8">
    <location>
        <begin position="421"/>
        <end position="528"/>
    </location>
</feature>
<evidence type="ECO:0000313" key="10">
    <source>
        <dbReference type="Proteomes" id="UP001258017"/>
    </source>
</evidence>
<dbReference type="Pfam" id="PF06565">
    <property type="entry name" value="DM10_dom"/>
    <property type="match status" value="3"/>
</dbReference>
<dbReference type="Proteomes" id="UP001258017">
    <property type="component" value="Unassembled WGS sequence"/>
</dbReference>
<keyword evidence="4" id="KW-0206">Cytoskeleton</keyword>
<keyword evidence="5" id="KW-0966">Cell projection</keyword>
<dbReference type="SMART" id="SM00676">
    <property type="entry name" value="DM10"/>
    <property type="match status" value="3"/>
</dbReference>
<evidence type="ECO:0000256" key="1">
    <source>
        <dbReference type="ARBA" id="ARBA00004430"/>
    </source>
</evidence>
<dbReference type="InterPro" id="IPR011992">
    <property type="entry name" value="EF-hand-dom_pair"/>
</dbReference>
<dbReference type="FunFam" id="2.30.29.170:FF:000002">
    <property type="entry name" value="EF-hand domain (C-terminal) containing 1"/>
    <property type="match status" value="1"/>
</dbReference>
<protein>
    <recommendedName>
        <fullName evidence="7">EF-hand domain-containing family member C2</fullName>
    </recommendedName>
</protein>
<dbReference type="Gene3D" id="1.10.238.10">
    <property type="entry name" value="EF-hand"/>
    <property type="match status" value="1"/>
</dbReference>
<dbReference type="SUPFAM" id="SSF47473">
    <property type="entry name" value="EF-hand"/>
    <property type="match status" value="1"/>
</dbReference>
<reference evidence="9" key="2">
    <citation type="journal article" date="2023" name="Commun. Biol.">
        <title>Intrasexual cuticular hydrocarbon dimorphism in a wasp sheds light on hydrocarbon biosynthesis genes in Hymenoptera.</title>
        <authorList>
            <person name="Moris V.C."/>
            <person name="Podsiadlowski L."/>
            <person name="Martin S."/>
            <person name="Oeyen J.P."/>
            <person name="Donath A."/>
            <person name="Petersen M."/>
            <person name="Wilbrandt J."/>
            <person name="Misof B."/>
            <person name="Liedtke D."/>
            <person name="Thamm M."/>
            <person name="Scheiner R."/>
            <person name="Schmitt T."/>
            <person name="Niehuis O."/>
        </authorList>
    </citation>
    <scope>NUCLEOTIDE SEQUENCE</scope>
    <source>
        <strain evidence="9">GBR_01_08_01A</strain>
    </source>
</reference>
<gene>
    <name evidence="9" type="ORF">KPH14_011217</name>
</gene>
<evidence type="ECO:0000256" key="5">
    <source>
        <dbReference type="ARBA" id="ARBA00023273"/>
    </source>
</evidence>
<evidence type="ECO:0000313" key="9">
    <source>
        <dbReference type="EMBL" id="KAK2575490.1"/>
    </source>
</evidence>
<organism evidence="9 10">
    <name type="scientific">Odynerus spinipes</name>
    <dbReference type="NCBI Taxonomy" id="1348599"/>
    <lineage>
        <taxon>Eukaryota</taxon>
        <taxon>Metazoa</taxon>
        <taxon>Ecdysozoa</taxon>
        <taxon>Arthropoda</taxon>
        <taxon>Hexapoda</taxon>
        <taxon>Insecta</taxon>
        <taxon>Pterygota</taxon>
        <taxon>Neoptera</taxon>
        <taxon>Endopterygota</taxon>
        <taxon>Hymenoptera</taxon>
        <taxon>Apocrita</taxon>
        <taxon>Aculeata</taxon>
        <taxon>Vespoidea</taxon>
        <taxon>Vespidae</taxon>
        <taxon>Eumeninae</taxon>
        <taxon>Odynerus</taxon>
    </lineage>
</organism>
<keyword evidence="10" id="KW-1185">Reference proteome</keyword>
<dbReference type="InterPro" id="IPR006602">
    <property type="entry name" value="DM10_dom"/>
</dbReference>
<name>A0AAD9R9D5_9HYME</name>
<dbReference type="EMBL" id="JAIFRP010004413">
    <property type="protein sequence ID" value="KAK2575490.1"/>
    <property type="molecule type" value="Genomic_DNA"/>
</dbReference>
<comment type="caution">
    <text evidence="9">The sequence shown here is derived from an EMBL/GenBank/DDBJ whole genome shotgun (WGS) entry which is preliminary data.</text>
</comment>
<evidence type="ECO:0000259" key="8">
    <source>
        <dbReference type="PROSITE" id="PS51336"/>
    </source>
</evidence>
<dbReference type="Gene3D" id="2.30.29.170">
    <property type="match status" value="3"/>
</dbReference>
<dbReference type="FunFam" id="2.30.29.170:FF:000004">
    <property type="entry name" value="EF-hand domain containing 2"/>
    <property type="match status" value="1"/>
</dbReference>
<dbReference type="GO" id="GO:0010975">
    <property type="term" value="P:regulation of neuron projection development"/>
    <property type="evidence" value="ECO:0007669"/>
    <property type="project" value="TreeGrafter"/>
</dbReference>
<dbReference type="GO" id="GO:0005874">
    <property type="term" value="C:microtubule"/>
    <property type="evidence" value="ECO:0007669"/>
    <property type="project" value="TreeGrafter"/>
</dbReference>